<feature type="transmembrane region" description="Helical" evidence="7">
    <location>
        <begin position="75"/>
        <end position="96"/>
    </location>
</feature>
<feature type="transmembrane region" description="Helical" evidence="7">
    <location>
        <begin position="454"/>
        <end position="475"/>
    </location>
</feature>
<dbReference type="PANTHER" id="PTHR42770:SF7">
    <property type="entry name" value="MEMBRANE PROTEIN"/>
    <property type="match status" value="1"/>
</dbReference>
<dbReference type="EMBL" id="LDTZ01000021">
    <property type="protein sequence ID" value="KNA90044.1"/>
    <property type="molecule type" value="Genomic_DNA"/>
</dbReference>
<feature type="transmembrane region" description="Helical" evidence="7">
    <location>
        <begin position="228"/>
        <end position="250"/>
    </location>
</feature>
<evidence type="ECO:0000313" key="9">
    <source>
        <dbReference type="Proteomes" id="UP000037247"/>
    </source>
</evidence>
<feature type="transmembrane region" description="Helical" evidence="7">
    <location>
        <begin position="185"/>
        <end position="208"/>
    </location>
</feature>
<name>A0ABR5I8Q4_9ACTN</name>
<keyword evidence="2" id="KW-1003">Cell membrane</keyword>
<gene>
    <name evidence="8" type="ORF">ABW18_18445</name>
</gene>
<evidence type="ECO:0000256" key="7">
    <source>
        <dbReference type="SAM" id="Phobius"/>
    </source>
</evidence>
<evidence type="ECO:0000256" key="6">
    <source>
        <dbReference type="SAM" id="MobiDB-lite"/>
    </source>
</evidence>
<feature type="transmembrane region" description="Helical" evidence="7">
    <location>
        <begin position="428"/>
        <end position="448"/>
    </location>
</feature>
<evidence type="ECO:0000256" key="5">
    <source>
        <dbReference type="ARBA" id="ARBA00023136"/>
    </source>
</evidence>
<dbReference type="PANTHER" id="PTHR42770">
    <property type="entry name" value="AMINO ACID TRANSPORTER-RELATED"/>
    <property type="match status" value="1"/>
</dbReference>
<dbReference type="Proteomes" id="UP000037247">
    <property type="component" value="Unassembled WGS sequence"/>
</dbReference>
<keyword evidence="4 7" id="KW-1133">Transmembrane helix</keyword>
<sequence length="502" mass="52261">MTSTSSSPVPSPPVPSPPVPSVPLIADESPVRGLTRRQLPFVAVVAQSVAAIAPAGTSAVTPLFVIVAAGGARSIAAFLTALVVIMFVALCIRPMAQRVAVVGGLYSYVAQAYGARTAMVTAWSAVVGYTAVSVAGLMAVGLYTNHIAISAGVTQRVSQVAMSAIVVLAAVVMAFVMIRGVKVSAVVILCIELLAVVVMVALMLWLGYTHRDQPWRLSDAHPNPDGSLALSVVVAVSAFVGFESSTTLSAEARRPFRSVPRALLWTPLLAGVIYLLAVSSQSAAMAGASESVRESSTPLAALFLSDGSPVAAVILDVGIATSFLACAMASVNALVRVLFTLGREHIIPKQFGATHRRLHTPAFATAIATSVVALGPLMFLWFGGDPEEGVRDFLTLSALGYMGSYVAACLAAPRLLRRMGELTRPLLVASWGTASGLVILLGLGATMSDSGDRVTFLCFFGSVAVVAIAVVVIYAQWPARFARVGVFDETNRDDVLALPGLR</sequence>
<evidence type="ECO:0000256" key="1">
    <source>
        <dbReference type="ARBA" id="ARBA00004651"/>
    </source>
</evidence>
<dbReference type="PIRSF" id="PIRSF006060">
    <property type="entry name" value="AA_transporter"/>
    <property type="match status" value="1"/>
</dbReference>
<protein>
    <submittedName>
        <fullName evidence="8">Transporter</fullName>
    </submittedName>
</protein>
<proteinExistence type="predicted"/>
<feature type="transmembrane region" description="Helical" evidence="7">
    <location>
        <begin position="394"/>
        <end position="416"/>
    </location>
</feature>
<feature type="transmembrane region" description="Helical" evidence="7">
    <location>
        <begin position="360"/>
        <end position="382"/>
    </location>
</feature>
<feature type="transmembrane region" description="Helical" evidence="7">
    <location>
        <begin position="309"/>
        <end position="339"/>
    </location>
</feature>
<feature type="region of interest" description="Disordered" evidence="6">
    <location>
        <begin position="1"/>
        <end position="21"/>
    </location>
</feature>
<keyword evidence="3 7" id="KW-0812">Transmembrane</keyword>
<evidence type="ECO:0000256" key="3">
    <source>
        <dbReference type="ARBA" id="ARBA00022692"/>
    </source>
</evidence>
<evidence type="ECO:0000256" key="2">
    <source>
        <dbReference type="ARBA" id="ARBA00022475"/>
    </source>
</evidence>
<feature type="transmembrane region" description="Helical" evidence="7">
    <location>
        <begin position="262"/>
        <end position="289"/>
    </location>
</feature>
<feature type="transmembrane region" description="Helical" evidence="7">
    <location>
        <begin position="117"/>
        <end position="140"/>
    </location>
</feature>
<evidence type="ECO:0000313" key="8">
    <source>
        <dbReference type="EMBL" id="KNA90044.1"/>
    </source>
</evidence>
<feature type="transmembrane region" description="Helical" evidence="7">
    <location>
        <begin position="160"/>
        <end position="178"/>
    </location>
</feature>
<dbReference type="InterPro" id="IPR050367">
    <property type="entry name" value="APC_superfamily"/>
</dbReference>
<evidence type="ECO:0000256" key="4">
    <source>
        <dbReference type="ARBA" id="ARBA00022989"/>
    </source>
</evidence>
<dbReference type="Gene3D" id="1.20.1740.10">
    <property type="entry name" value="Amino acid/polyamine transporter I"/>
    <property type="match status" value="1"/>
</dbReference>
<dbReference type="InterPro" id="IPR002293">
    <property type="entry name" value="AA/rel_permease1"/>
</dbReference>
<keyword evidence="9" id="KW-1185">Reference proteome</keyword>
<reference evidence="8 9" key="1">
    <citation type="submission" date="2015-05" db="EMBL/GenBank/DDBJ databases">
        <title>Draft genome sequence of the bacterium Gordonia jacobaea a new member of the Gordonia genus.</title>
        <authorList>
            <person name="Jimenez-Galisteo G."/>
            <person name="Dominguez A."/>
            <person name="Munoz E."/>
            <person name="Vinas M."/>
        </authorList>
    </citation>
    <scope>NUCLEOTIDE SEQUENCE [LARGE SCALE GENOMIC DNA]</scope>
    <source>
        <strain evidence="9">mv1</strain>
    </source>
</reference>
<organism evidence="8 9">
    <name type="scientific">Gordonia jacobaea</name>
    <dbReference type="NCBI Taxonomy" id="122202"/>
    <lineage>
        <taxon>Bacteria</taxon>
        <taxon>Bacillati</taxon>
        <taxon>Actinomycetota</taxon>
        <taxon>Actinomycetes</taxon>
        <taxon>Mycobacteriales</taxon>
        <taxon>Gordoniaceae</taxon>
        <taxon>Gordonia</taxon>
    </lineage>
</organism>
<feature type="compositionally biased region" description="Pro residues" evidence="6">
    <location>
        <begin position="9"/>
        <end position="21"/>
    </location>
</feature>
<comment type="subcellular location">
    <subcellularLocation>
        <location evidence="1">Cell membrane</location>
        <topology evidence="1">Multi-pass membrane protein</topology>
    </subcellularLocation>
</comment>
<accession>A0ABR5I8Q4</accession>
<comment type="caution">
    <text evidence="8">The sequence shown here is derived from an EMBL/GenBank/DDBJ whole genome shotgun (WGS) entry which is preliminary data.</text>
</comment>
<dbReference type="Pfam" id="PF13520">
    <property type="entry name" value="AA_permease_2"/>
    <property type="match status" value="1"/>
</dbReference>
<feature type="transmembrane region" description="Helical" evidence="7">
    <location>
        <begin position="41"/>
        <end position="69"/>
    </location>
</feature>
<keyword evidence="5 7" id="KW-0472">Membrane</keyword>